<organism evidence="2 3">
    <name type="scientific">Penicillium antarcticum</name>
    <dbReference type="NCBI Taxonomy" id="416450"/>
    <lineage>
        <taxon>Eukaryota</taxon>
        <taxon>Fungi</taxon>
        <taxon>Dikarya</taxon>
        <taxon>Ascomycota</taxon>
        <taxon>Pezizomycotina</taxon>
        <taxon>Eurotiomycetes</taxon>
        <taxon>Eurotiomycetidae</taxon>
        <taxon>Eurotiales</taxon>
        <taxon>Aspergillaceae</taxon>
        <taxon>Penicillium</taxon>
    </lineage>
</organism>
<dbReference type="EMBL" id="MDYN01000020">
    <property type="protein sequence ID" value="OQD82597.1"/>
    <property type="molecule type" value="Genomic_DNA"/>
</dbReference>
<reference evidence="3" key="1">
    <citation type="journal article" date="2017" name="Nat. Microbiol.">
        <title>Global analysis of biosynthetic gene clusters reveals vast potential of secondary metabolite production in Penicillium species.</title>
        <authorList>
            <person name="Nielsen J.C."/>
            <person name="Grijseels S."/>
            <person name="Prigent S."/>
            <person name="Ji B."/>
            <person name="Dainat J."/>
            <person name="Nielsen K.F."/>
            <person name="Frisvad J.C."/>
            <person name="Workman M."/>
            <person name="Nielsen J."/>
        </authorList>
    </citation>
    <scope>NUCLEOTIDE SEQUENCE [LARGE SCALE GENOMIC DNA]</scope>
    <source>
        <strain evidence="3">IBT 31811</strain>
    </source>
</reference>
<comment type="caution">
    <text evidence="2">The sequence shown here is derived from an EMBL/GenBank/DDBJ whole genome shotgun (WGS) entry which is preliminary data.</text>
</comment>
<evidence type="ECO:0000313" key="2">
    <source>
        <dbReference type="EMBL" id="OQD82597.1"/>
    </source>
</evidence>
<name>A0A1V6Q0L7_9EURO</name>
<dbReference type="AlphaFoldDB" id="A0A1V6Q0L7"/>
<proteinExistence type="predicted"/>
<dbReference type="Proteomes" id="UP000191672">
    <property type="component" value="Unassembled WGS sequence"/>
</dbReference>
<evidence type="ECO:0000256" key="1">
    <source>
        <dbReference type="SAM" id="MobiDB-lite"/>
    </source>
</evidence>
<evidence type="ECO:0000313" key="3">
    <source>
        <dbReference type="Proteomes" id="UP000191672"/>
    </source>
</evidence>
<feature type="compositionally biased region" description="Low complexity" evidence="1">
    <location>
        <begin position="1"/>
        <end position="15"/>
    </location>
</feature>
<accession>A0A1V6Q0L7</accession>
<keyword evidence="3" id="KW-1185">Reference proteome</keyword>
<feature type="region of interest" description="Disordered" evidence="1">
    <location>
        <begin position="1"/>
        <end position="30"/>
    </location>
</feature>
<protein>
    <submittedName>
        <fullName evidence="2">Uncharacterized protein</fullName>
    </submittedName>
</protein>
<sequence>MTSASDSVSSHSSSRASREQNVEAQAEADAAVHISEQGASAGMKHRSNSISVGSSISQFGNSASIVVSENLATMKGVMMDDALPRAQEALQTVGGQIQALTNGKKEPEESTSGEVTLTSEEHECIDTMDNERPVDTGLTSAELTGRDQADVRSAGSTKEWKVTVNKKVLSRDTEEDVALTPSASWPTTLKGKLEKFLEGKTPVFVECRFTTRAIALPISPNYNWPRFSDTSELDIRGFEKTFGILWIMTKREDMTASESALESKICFSTSEYAQVPPRATDLVAPLV</sequence>
<gene>
    <name evidence="2" type="ORF">PENANT_c020G06751</name>
</gene>